<dbReference type="OrthoDB" id="4667238at2"/>
<name>A0A192A2M3_9RALS</name>
<organism evidence="1 2">
    <name type="scientific">Ralstonia insidiosa</name>
    <dbReference type="NCBI Taxonomy" id="190721"/>
    <lineage>
        <taxon>Bacteria</taxon>
        <taxon>Pseudomonadati</taxon>
        <taxon>Pseudomonadota</taxon>
        <taxon>Betaproteobacteria</taxon>
        <taxon>Burkholderiales</taxon>
        <taxon>Burkholderiaceae</taxon>
        <taxon>Ralstonia</taxon>
    </lineage>
</organism>
<protein>
    <submittedName>
        <fullName evidence="1">Uncharacterized protein</fullName>
    </submittedName>
</protein>
<dbReference type="EMBL" id="CP016023">
    <property type="protein sequence ID" value="ANJ74639.1"/>
    <property type="molecule type" value="Genomic_DNA"/>
</dbReference>
<reference evidence="2" key="1">
    <citation type="submission" date="2016-06" db="EMBL/GenBank/DDBJ databases">
        <authorList>
            <person name="Xu Y."/>
            <person name="Nagy A."/>
            <person name="Yan X."/>
            <person name="Kim S.W."/>
            <person name="Haley B."/>
            <person name="Liu N.T."/>
            <person name="Nou X."/>
        </authorList>
    </citation>
    <scope>NUCLEOTIDE SEQUENCE [LARGE SCALE GENOMIC DNA]</scope>
    <source>
        <strain evidence="2">ATCC 49129</strain>
    </source>
</reference>
<dbReference type="AlphaFoldDB" id="A0A192A2M3"/>
<dbReference type="GeneID" id="61528079"/>
<proteinExistence type="predicted"/>
<accession>A0A192A2M3</accession>
<evidence type="ECO:0000313" key="2">
    <source>
        <dbReference type="Proteomes" id="UP000078572"/>
    </source>
</evidence>
<dbReference type="RefSeq" id="WP_064806648.1">
    <property type="nucleotide sequence ID" value="NZ_CP016023.1"/>
</dbReference>
<gene>
    <name evidence="1" type="ORF">A9Y76_18790</name>
</gene>
<dbReference type="Proteomes" id="UP000078572">
    <property type="component" value="Chromosome 2"/>
</dbReference>
<dbReference type="STRING" id="190721.ACS15_3973"/>
<evidence type="ECO:0000313" key="1">
    <source>
        <dbReference type="EMBL" id="ANJ74639.1"/>
    </source>
</evidence>
<keyword evidence="2" id="KW-1185">Reference proteome</keyword>
<sequence length="453" mass="48076">MTSQFSPRLPAALARSLRVAGLVALFAALVVPAQAASPLATADQVALDALAVQINRTNGYPVLKAEAKAAYALAYGGNVSAEAASRLDNAIDELAFSAIQKSVNGDPFNPKVYWVDAPPRNWPGVSVPGGRYSYDNPDNIYRTIPIDGSSRYVIKGKRTYPGPTDVTFSLISNPNSQQTVAILTGQDLVVNADGTYTITVDNTPANGRVNHIQSNGQARQLFIRNNLGNWNTETPDTLSVQRVADGRSYPAKGAFAIAADAWINLQESILDYGVGALGLKTHTNPVNTLSSPSISSTLGTLTTQASSFGYFKLADDEALVATVQTGGAGYVVFPVTDPWLVTVDPIRHQSSLNNVQAAPNTDGSYTFVVSTQDPGVANWIDPVGLHEGTIMVRWQNLPATKPLAGGPSVQTQVVKLSNLANVLPVGTRYVSAAQRAQQLTDRAAGYARRVAIQ</sequence>